<keyword evidence="2 5" id="KW-0812">Transmembrane</keyword>
<dbReference type="PANTHER" id="PTHR11706:SF2">
    <property type="entry name" value="TRANSPORTER PROTEIN"/>
    <property type="match status" value="1"/>
</dbReference>
<feature type="transmembrane region" description="Helical" evidence="5">
    <location>
        <begin position="232"/>
        <end position="259"/>
    </location>
</feature>
<dbReference type="Proteomes" id="UP000595823">
    <property type="component" value="Chromosome"/>
</dbReference>
<evidence type="ECO:0000256" key="5">
    <source>
        <dbReference type="SAM" id="Phobius"/>
    </source>
</evidence>
<dbReference type="KEGG" id="scia:HUG15_03575"/>
<feature type="transmembrane region" description="Helical" evidence="5">
    <location>
        <begin position="46"/>
        <end position="64"/>
    </location>
</feature>
<organism evidence="6 7">
    <name type="scientific">Salicibibacter cibarius</name>
    <dbReference type="NCBI Taxonomy" id="2743000"/>
    <lineage>
        <taxon>Bacteria</taxon>
        <taxon>Bacillati</taxon>
        <taxon>Bacillota</taxon>
        <taxon>Bacilli</taxon>
        <taxon>Bacillales</taxon>
        <taxon>Bacillaceae</taxon>
        <taxon>Salicibibacter</taxon>
    </lineage>
</organism>
<feature type="transmembrane region" description="Helical" evidence="5">
    <location>
        <begin position="85"/>
        <end position="107"/>
    </location>
</feature>
<feature type="transmembrane region" description="Helical" evidence="5">
    <location>
        <begin position="151"/>
        <end position="169"/>
    </location>
</feature>
<dbReference type="AlphaFoldDB" id="A0A7T6Z0K2"/>
<evidence type="ECO:0000256" key="2">
    <source>
        <dbReference type="ARBA" id="ARBA00022692"/>
    </source>
</evidence>
<feature type="transmembrane region" description="Helical" evidence="5">
    <location>
        <begin position="376"/>
        <end position="398"/>
    </location>
</feature>
<sequence length="407" mass="43395">MTTNGLGHPMSSKERNKFLRGAIFLMATSAIGPAFLTQTAQFTQDYMASFAFAIVASIVIDIGVQLNIWRVISVSGKRGQEISNMVVPGLGYLIAGLIIFGGFAFNIGNLGGAGLGLNVLFDLSIEVGAIIITVATIIIFSIKNYTRIMDVLLQIFGVVMILMTGYVMLTMDPPYQEALVQSVLPDDYLILLLPLVTIVGGTVGGYISFAGGHRLVDAGITGQANVPFVSRASIYGIITTGVMRVFLFLAFLGVVSAGFTLDPDNPAATPFLVGLGDLGYYMFGIVLTAAAISSVIGVAYTSISFLRSFHPMFEKYNGWFIAGFITISALVFITIGEPVMLLILAGAVNGMILPIVLTTILVASRKKSIVGDYRHPAWLIVVGAITVLFTIGASIVAFEDIVALWFN</sequence>
<name>A0A7T6Z0K2_9BACI</name>
<feature type="transmembrane region" description="Helical" evidence="5">
    <location>
        <begin position="189"/>
        <end position="211"/>
    </location>
</feature>
<dbReference type="RefSeq" id="WP_200127084.1">
    <property type="nucleotide sequence ID" value="NZ_CP054705.1"/>
</dbReference>
<gene>
    <name evidence="6" type="ORF">HUG15_03575</name>
</gene>
<dbReference type="EMBL" id="CP054705">
    <property type="protein sequence ID" value="QQK74775.1"/>
    <property type="molecule type" value="Genomic_DNA"/>
</dbReference>
<protein>
    <submittedName>
        <fullName evidence="6">Divalent metal cation transporter</fullName>
    </submittedName>
</protein>
<dbReference type="InterPro" id="IPR001046">
    <property type="entry name" value="NRAMP_fam"/>
</dbReference>
<keyword evidence="7" id="KW-1185">Reference proteome</keyword>
<feature type="transmembrane region" description="Helical" evidence="5">
    <location>
        <begin position="119"/>
        <end position="139"/>
    </location>
</feature>
<evidence type="ECO:0000313" key="7">
    <source>
        <dbReference type="Proteomes" id="UP000595823"/>
    </source>
</evidence>
<dbReference type="Pfam" id="PF01566">
    <property type="entry name" value="Nramp"/>
    <property type="match status" value="1"/>
</dbReference>
<dbReference type="GO" id="GO:0005886">
    <property type="term" value="C:plasma membrane"/>
    <property type="evidence" value="ECO:0007669"/>
    <property type="project" value="TreeGrafter"/>
</dbReference>
<feature type="transmembrane region" description="Helical" evidence="5">
    <location>
        <begin position="21"/>
        <end position="40"/>
    </location>
</feature>
<evidence type="ECO:0000256" key="3">
    <source>
        <dbReference type="ARBA" id="ARBA00022989"/>
    </source>
</evidence>
<reference evidence="6 7" key="1">
    <citation type="submission" date="2020-06" db="EMBL/GenBank/DDBJ databases">
        <title>Genomic analysis of Salicibibacter sp. NKC5-3.</title>
        <authorList>
            <person name="Oh Y.J."/>
        </authorList>
    </citation>
    <scope>NUCLEOTIDE SEQUENCE [LARGE SCALE GENOMIC DNA]</scope>
    <source>
        <strain evidence="6 7">NKC5-3</strain>
    </source>
</reference>
<keyword evidence="4 5" id="KW-0472">Membrane</keyword>
<proteinExistence type="predicted"/>
<dbReference type="PANTHER" id="PTHR11706">
    <property type="entry name" value="SOLUTE CARRIER PROTEIN FAMILY 11 MEMBER"/>
    <property type="match status" value="1"/>
</dbReference>
<feature type="transmembrane region" description="Helical" evidence="5">
    <location>
        <begin position="318"/>
        <end position="335"/>
    </location>
</feature>
<comment type="subcellular location">
    <subcellularLocation>
        <location evidence="1">Membrane</location>
        <topology evidence="1">Multi-pass membrane protein</topology>
    </subcellularLocation>
</comment>
<evidence type="ECO:0000313" key="6">
    <source>
        <dbReference type="EMBL" id="QQK74775.1"/>
    </source>
</evidence>
<evidence type="ECO:0000256" key="1">
    <source>
        <dbReference type="ARBA" id="ARBA00004141"/>
    </source>
</evidence>
<feature type="transmembrane region" description="Helical" evidence="5">
    <location>
        <begin position="279"/>
        <end position="306"/>
    </location>
</feature>
<accession>A0A7T6Z0K2</accession>
<keyword evidence="3 5" id="KW-1133">Transmembrane helix</keyword>
<dbReference type="GO" id="GO:0034755">
    <property type="term" value="P:iron ion transmembrane transport"/>
    <property type="evidence" value="ECO:0007669"/>
    <property type="project" value="TreeGrafter"/>
</dbReference>
<dbReference type="GO" id="GO:0015086">
    <property type="term" value="F:cadmium ion transmembrane transporter activity"/>
    <property type="evidence" value="ECO:0007669"/>
    <property type="project" value="TreeGrafter"/>
</dbReference>
<feature type="transmembrane region" description="Helical" evidence="5">
    <location>
        <begin position="341"/>
        <end position="364"/>
    </location>
</feature>
<evidence type="ECO:0000256" key="4">
    <source>
        <dbReference type="ARBA" id="ARBA00023136"/>
    </source>
</evidence>
<dbReference type="GO" id="GO:0005384">
    <property type="term" value="F:manganese ion transmembrane transporter activity"/>
    <property type="evidence" value="ECO:0007669"/>
    <property type="project" value="TreeGrafter"/>
</dbReference>